<gene>
    <name evidence="1" type="ORF">PsorP6_004164</name>
</gene>
<name>A0ACC0VLR4_9STRA</name>
<proteinExistence type="predicted"/>
<protein>
    <submittedName>
        <fullName evidence="1">Uncharacterized protein</fullName>
    </submittedName>
</protein>
<evidence type="ECO:0000313" key="2">
    <source>
        <dbReference type="Proteomes" id="UP001163321"/>
    </source>
</evidence>
<evidence type="ECO:0000313" key="1">
    <source>
        <dbReference type="EMBL" id="KAI9906890.1"/>
    </source>
</evidence>
<dbReference type="Proteomes" id="UP001163321">
    <property type="component" value="Chromosome 8"/>
</dbReference>
<sequence length="221" mass="25082">MKGLNLFGVVEFSRVVTRDPQLLLPHLSVNDITEIPFQTLRDRGFRGVIIDKDNTLTVPHQLEIVPRLKPALLECRRVFGDSGVVIFSNSAGSLDDQDGVAANKIEEKLQVTVLRHKQKVDFWKRTHWEFHKPGGIEFVKNYFREINPESLVVIGDRYSTDVLFGNLHGLLTIRTEQVTPESESVVNRQLQSIEKAAVKIVLRAGVKPPVHPLWNDMSTKK</sequence>
<keyword evidence="2" id="KW-1185">Reference proteome</keyword>
<comment type="caution">
    <text evidence="1">The sequence shown here is derived from an EMBL/GenBank/DDBJ whole genome shotgun (WGS) entry which is preliminary data.</text>
</comment>
<reference evidence="1 2" key="1">
    <citation type="journal article" date="2022" name="bioRxiv">
        <title>The genome of the oomycete Peronosclerospora sorghi, a cosmopolitan pathogen of maize and sorghum, is inflated with dispersed pseudogenes.</title>
        <authorList>
            <person name="Fletcher K."/>
            <person name="Martin F."/>
            <person name="Isakeit T."/>
            <person name="Cavanaugh K."/>
            <person name="Magill C."/>
            <person name="Michelmore R."/>
        </authorList>
    </citation>
    <scope>NUCLEOTIDE SEQUENCE [LARGE SCALE GENOMIC DNA]</scope>
    <source>
        <strain evidence="1">P6</strain>
    </source>
</reference>
<accession>A0ACC0VLR4</accession>
<organism evidence="1 2">
    <name type="scientific">Peronosclerospora sorghi</name>
    <dbReference type="NCBI Taxonomy" id="230839"/>
    <lineage>
        <taxon>Eukaryota</taxon>
        <taxon>Sar</taxon>
        <taxon>Stramenopiles</taxon>
        <taxon>Oomycota</taxon>
        <taxon>Peronosporomycetes</taxon>
        <taxon>Peronosporales</taxon>
        <taxon>Peronosporaceae</taxon>
        <taxon>Peronosclerospora</taxon>
    </lineage>
</organism>
<dbReference type="EMBL" id="CM047587">
    <property type="protein sequence ID" value="KAI9906890.1"/>
    <property type="molecule type" value="Genomic_DNA"/>
</dbReference>